<evidence type="ECO:0000256" key="5">
    <source>
        <dbReference type="PROSITE-ProRule" id="PRU00205"/>
    </source>
</evidence>
<dbReference type="Pfam" id="PF03798">
    <property type="entry name" value="TRAM_LAG1_CLN8"/>
    <property type="match status" value="1"/>
</dbReference>
<dbReference type="PANTHER" id="PTHR13439">
    <property type="entry name" value="CT120 PROTEIN"/>
    <property type="match status" value="1"/>
</dbReference>
<evidence type="ECO:0000256" key="4">
    <source>
        <dbReference type="ARBA" id="ARBA00023136"/>
    </source>
</evidence>
<feature type="transmembrane region" description="Helical" evidence="6">
    <location>
        <begin position="234"/>
        <end position="252"/>
    </location>
</feature>
<dbReference type="PANTHER" id="PTHR13439:SF4">
    <property type="entry name" value="TLC DOMAIN-CONTAINING PROTEIN"/>
    <property type="match status" value="1"/>
</dbReference>
<keyword evidence="2 5" id="KW-0812">Transmembrane</keyword>
<feature type="transmembrane region" description="Helical" evidence="6">
    <location>
        <begin position="195"/>
        <end position="213"/>
    </location>
</feature>
<evidence type="ECO:0000259" key="7">
    <source>
        <dbReference type="PROSITE" id="PS50922"/>
    </source>
</evidence>
<feature type="domain" description="TLC" evidence="7">
    <location>
        <begin position="91"/>
        <end position="299"/>
    </location>
</feature>
<evidence type="ECO:0000256" key="2">
    <source>
        <dbReference type="ARBA" id="ARBA00022692"/>
    </source>
</evidence>
<feature type="transmembrane region" description="Helical" evidence="6">
    <location>
        <begin position="45"/>
        <end position="64"/>
    </location>
</feature>
<evidence type="ECO:0000313" key="8">
    <source>
        <dbReference type="EMBL" id="RZC58648.1"/>
    </source>
</evidence>
<dbReference type="GO" id="GO:0007009">
    <property type="term" value="P:plasma membrane organization"/>
    <property type="evidence" value="ECO:0007669"/>
    <property type="project" value="TreeGrafter"/>
</dbReference>
<reference evidence="8 9" key="1">
    <citation type="journal article" date="2018" name="Science">
        <title>The opium poppy genome and morphinan production.</title>
        <authorList>
            <person name="Guo L."/>
            <person name="Winzer T."/>
            <person name="Yang X."/>
            <person name="Li Y."/>
            <person name="Ning Z."/>
            <person name="He Z."/>
            <person name="Teodor R."/>
            <person name="Lu Y."/>
            <person name="Bowser T.A."/>
            <person name="Graham I.A."/>
            <person name="Ye K."/>
        </authorList>
    </citation>
    <scope>NUCLEOTIDE SEQUENCE [LARGE SCALE GENOMIC DNA]</scope>
    <source>
        <strain evidence="9">cv. HN1</strain>
        <tissue evidence="8">Leaves</tissue>
    </source>
</reference>
<protein>
    <recommendedName>
        <fullName evidence="7">TLC domain-containing protein</fullName>
    </recommendedName>
</protein>
<organism evidence="8 9">
    <name type="scientific">Papaver somniferum</name>
    <name type="common">Opium poppy</name>
    <dbReference type="NCBI Taxonomy" id="3469"/>
    <lineage>
        <taxon>Eukaryota</taxon>
        <taxon>Viridiplantae</taxon>
        <taxon>Streptophyta</taxon>
        <taxon>Embryophyta</taxon>
        <taxon>Tracheophyta</taxon>
        <taxon>Spermatophyta</taxon>
        <taxon>Magnoliopsida</taxon>
        <taxon>Ranunculales</taxon>
        <taxon>Papaveraceae</taxon>
        <taxon>Papaveroideae</taxon>
        <taxon>Papaver</taxon>
    </lineage>
</organism>
<evidence type="ECO:0000256" key="6">
    <source>
        <dbReference type="SAM" id="Phobius"/>
    </source>
</evidence>
<name>A0A4Y7JFS1_PAPSO</name>
<dbReference type="OrthoDB" id="10266980at2759"/>
<dbReference type="OMA" id="FILVNQC"/>
<evidence type="ECO:0000256" key="1">
    <source>
        <dbReference type="ARBA" id="ARBA00004141"/>
    </source>
</evidence>
<keyword evidence="4 5" id="KW-0472">Membrane</keyword>
<comment type="subcellular location">
    <subcellularLocation>
        <location evidence="1">Membrane</location>
        <topology evidence="1">Multi-pass membrane protein</topology>
    </subcellularLocation>
</comment>
<dbReference type="InterPro" id="IPR050846">
    <property type="entry name" value="TLCD"/>
</dbReference>
<evidence type="ECO:0000313" key="9">
    <source>
        <dbReference type="Proteomes" id="UP000316621"/>
    </source>
</evidence>
<dbReference type="GO" id="GO:0005886">
    <property type="term" value="C:plasma membrane"/>
    <property type="evidence" value="ECO:0007669"/>
    <property type="project" value="TreeGrafter"/>
</dbReference>
<dbReference type="AlphaFoldDB" id="A0A4Y7JFS1"/>
<dbReference type="Proteomes" id="UP000316621">
    <property type="component" value="Chromosome 4"/>
</dbReference>
<dbReference type="GO" id="GO:0055091">
    <property type="term" value="P:phospholipid homeostasis"/>
    <property type="evidence" value="ECO:0007669"/>
    <property type="project" value="TreeGrafter"/>
</dbReference>
<evidence type="ECO:0000256" key="3">
    <source>
        <dbReference type="ARBA" id="ARBA00022989"/>
    </source>
</evidence>
<dbReference type="STRING" id="3469.A0A4Y7JFS1"/>
<feature type="transmembrane region" description="Helical" evidence="6">
    <location>
        <begin position="102"/>
        <end position="122"/>
    </location>
</feature>
<dbReference type="EMBL" id="CM010718">
    <property type="protein sequence ID" value="RZC58648.1"/>
    <property type="molecule type" value="Genomic_DNA"/>
</dbReference>
<proteinExistence type="predicted"/>
<feature type="transmembrane region" description="Helical" evidence="6">
    <location>
        <begin position="134"/>
        <end position="155"/>
    </location>
</feature>
<sequence>MYTWRQKGCVRVRKEIQKNDMAREESQKNHGNASVTLRTNKITPVFFGATLVLWLGSVIFEIVFKRVELVYVVAGCCFYQMANFVMRFAVSKDPLTVNTSVSLFHSTICSISVVFILLNQLASKSFEEAFDHSQLFGGTWPGAYTALCFSCGYFAYDQWDMLQHHLYSGYIPSILVHHFLLLICFTLALYRNVTINYLILTLICELHSIFLHVRKLRRMAGVRNAKSKIVKMEWVLSWMTFFLARLGSHILITTKLIRDANKFGKGVELPLALFGMAGMNLLNVFLGLDLLKAHKREIKNSQQQYHRD</sequence>
<dbReference type="InterPro" id="IPR006634">
    <property type="entry name" value="TLC-dom"/>
</dbReference>
<dbReference type="PROSITE" id="PS50922">
    <property type="entry name" value="TLC"/>
    <property type="match status" value="1"/>
</dbReference>
<feature type="transmembrane region" description="Helical" evidence="6">
    <location>
        <begin position="70"/>
        <end position="90"/>
    </location>
</feature>
<dbReference type="Gramene" id="RZC58648">
    <property type="protein sequence ID" value="RZC58648"/>
    <property type="gene ID" value="C5167_005947"/>
</dbReference>
<keyword evidence="3 6" id="KW-1133">Transmembrane helix</keyword>
<dbReference type="SMART" id="SM00724">
    <property type="entry name" value="TLC"/>
    <property type="match status" value="1"/>
</dbReference>
<dbReference type="GO" id="GO:0097035">
    <property type="term" value="P:regulation of membrane lipid distribution"/>
    <property type="evidence" value="ECO:0007669"/>
    <property type="project" value="TreeGrafter"/>
</dbReference>
<feature type="transmembrane region" description="Helical" evidence="6">
    <location>
        <begin position="272"/>
        <end position="291"/>
    </location>
</feature>
<feature type="transmembrane region" description="Helical" evidence="6">
    <location>
        <begin position="167"/>
        <end position="189"/>
    </location>
</feature>
<dbReference type="GO" id="GO:0071709">
    <property type="term" value="P:membrane assembly"/>
    <property type="evidence" value="ECO:0007669"/>
    <property type="project" value="TreeGrafter"/>
</dbReference>
<accession>A0A4Y7JFS1</accession>
<gene>
    <name evidence="8" type="ORF">C5167_005947</name>
</gene>
<keyword evidence="9" id="KW-1185">Reference proteome</keyword>